<dbReference type="Proteomes" id="UP000823617">
    <property type="component" value="Unassembled WGS sequence"/>
</dbReference>
<dbReference type="AlphaFoldDB" id="A0A9D9HKJ9"/>
<keyword evidence="1" id="KW-0732">Signal</keyword>
<evidence type="ECO:0000313" key="3">
    <source>
        <dbReference type="Proteomes" id="UP000823617"/>
    </source>
</evidence>
<reference evidence="2" key="1">
    <citation type="submission" date="2020-10" db="EMBL/GenBank/DDBJ databases">
        <authorList>
            <person name="Gilroy R."/>
        </authorList>
    </citation>
    <scope>NUCLEOTIDE SEQUENCE</scope>
    <source>
        <strain evidence="2">B1-3475</strain>
    </source>
</reference>
<feature type="chain" id="PRO_5039502293" description="Lipoprotein" evidence="1">
    <location>
        <begin position="25"/>
        <end position="134"/>
    </location>
</feature>
<evidence type="ECO:0000256" key="1">
    <source>
        <dbReference type="SAM" id="SignalP"/>
    </source>
</evidence>
<comment type="caution">
    <text evidence="2">The sequence shown here is derived from an EMBL/GenBank/DDBJ whole genome shotgun (WGS) entry which is preliminary data.</text>
</comment>
<dbReference type="EMBL" id="JADIMK010000039">
    <property type="protein sequence ID" value="MBO8455533.1"/>
    <property type="molecule type" value="Genomic_DNA"/>
</dbReference>
<feature type="signal peptide" evidence="1">
    <location>
        <begin position="1"/>
        <end position="24"/>
    </location>
</feature>
<gene>
    <name evidence="2" type="ORF">IAC08_03910</name>
</gene>
<reference evidence="2" key="2">
    <citation type="journal article" date="2021" name="PeerJ">
        <title>Extensive microbial diversity within the chicken gut microbiome revealed by metagenomics and culture.</title>
        <authorList>
            <person name="Gilroy R."/>
            <person name="Ravi A."/>
            <person name="Getino M."/>
            <person name="Pursley I."/>
            <person name="Horton D.L."/>
            <person name="Alikhan N.F."/>
            <person name="Baker D."/>
            <person name="Gharbi K."/>
            <person name="Hall N."/>
            <person name="Watson M."/>
            <person name="Adriaenssens E.M."/>
            <person name="Foster-Nyarko E."/>
            <person name="Jarju S."/>
            <person name="Secka A."/>
            <person name="Antonio M."/>
            <person name="Oren A."/>
            <person name="Chaudhuri R.R."/>
            <person name="La Ragione R."/>
            <person name="Hildebrand F."/>
            <person name="Pallen M.J."/>
        </authorList>
    </citation>
    <scope>NUCLEOTIDE SEQUENCE</scope>
    <source>
        <strain evidence="2">B1-3475</strain>
    </source>
</reference>
<evidence type="ECO:0000313" key="2">
    <source>
        <dbReference type="EMBL" id="MBO8455533.1"/>
    </source>
</evidence>
<proteinExistence type="predicted"/>
<organism evidence="2 3">
    <name type="scientific">Candidatus Cryptobacteroides intestinigallinarum</name>
    <dbReference type="NCBI Taxonomy" id="2840767"/>
    <lineage>
        <taxon>Bacteria</taxon>
        <taxon>Pseudomonadati</taxon>
        <taxon>Bacteroidota</taxon>
        <taxon>Bacteroidia</taxon>
        <taxon>Bacteroidales</taxon>
        <taxon>Candidatus Cryptobacteroides</taxon>
    </lineage>
</organism>
<accession>A0A9D9HKJ9</accession>
<evidence type="ECO:0008006" key="4">
    <source>
        <dbReference type="Google" id="ProtNLM"/>
    </source>
</evidence>
<name>A0A9D9HKJ9_9BACT</name>
<protein>
    <recommendedName>
        <fullName evidence="4">Lipoprotein</fullName>
    </recommendedName>
</protein>
<sequence length="134" mass="14787">MKTTYCSILLVTAFLSLTSCKVDGGENIYSEVDFSACLPDDAQIAVLRIDYTLAGSFLRNINTDYEYTLPAFINGSCHIKLRKGIYLLSFDGDATLADGTVRRVRFAGHSVNRDALPLTGDHETVLLNLAYLQQ</sequence>
<dbReference type="PROSITE" id="PS51257">
    <property type="entry name" value="PROKAR_LIPOPROTEIN"/>
    <property type="match status" value="1"/>
</dbReference>